<dbReference type="GeneID" id="5977202"/>
<dbReference type="Proteomes" id="UP000001055">
    <property type="component" value="Unassembled WGS sequence"/>
</dbReference>
<accession>Q0UE02</accession>
<evidence type="ECO:0000313" key="2">
    <source>
        <dbReference type="Proteomes" id="UP000001055"/>
    </source>
</evidence>
<dbReference type="InParanoid" id="Q0UE02"/>
<proteinExistence type="predicted"/>
<reference evidence="2" key="1">
    <citation type="journal article" date="2007" name="Plant Cell">
        <title>Dothideomycete-plant interactions illuminated by genome sequencing and EST analysis of the wheat pathogen Stagonospora nodorum.</title>
        <authorList>
            <person name="Hane J.K."/>
            <person name="Lowe R.G."/>
            <person name="Solomon P.S."/>
            <person name="Tan K.C."/>
            <person name="Schoch C.L."/>
            <person name="Spatafora J.W."/>
            <person name="Crous P.W."/>
            <person name="Kodira C."/>
            <person name="Birren B.W."/>
            <person name="Galagan J.E."/>
            <person name="Torriani S.F."/>
            <person name="McDonald B.A."/>
            <person name="Oliver R.P."/>
        </authorList>
    </citation>
    <scope>NUCLEOTIDE SEQUENCE [LARGE SCALE GENOMIC DNA]</scope>
    <source>
        <strain evidence="2">SN15 / ATCC MYA-4574 / FGSC 10173</strain>
    </source>
</reference>
<sequence length="169" mass="18596">MNASSFAGYWDSSAMLSSNNILDYEYTTVDSTPWLREHIGPSIFTSTFTPLDVQTTSLLDNNVFPLDPAFNFVVSDSTNNFNSHTCGSLAEHPETPRTGASDVHNLISPLLHDPNVAAVHVSTPEPMINNTYRVPYIRRHQIVHVPPRASKTALQLSDSAPDTMVTPRG</sequence>
<organism evidence="1 2">
    <name type="scientific">Phaeosphaeria nodorum (strain SN15 / ATCC MYA-4574 / FGSC 10173)</name>
    <name type="common">Glume blotch fungus</name>
    <name type="synonym">Parastagonospora nodorum</name>
    <dbReference type="NCBI Taxonomy" id="321614"/>
    <lineage>
        <taxon>Eukaryota</taxon>
        <taxon>Fungi</taxon>
        <taxon>Dikarya</taxon>
        <taxon>Ascomycota</taxon>
        <taxon>Pezizomycotina</taxon>
        <taxon>Dothideomycetes</taxon>
        <taxon>Pleosporomycetidae</taxon>
        <taxon>Pleosporales</taxon>
        <taxon>Pleosporineae</taxon>
        <taxon>Phaeosphaeriaceae</taxon>
        <taxon>Parastagonospora</taxon>
    </lineage>
</organism>
<dbReference type="EMBL" id="CH445340">
    <property type="protein sequence ID" value="EAT82347.1"/>
    <property type="molecule type" value="Genomic_DNA"/>
</dbReference>
<protein>
    <submittedName>
        <fullName evidence="1">Uncharacterized protein</fullName>
    </submittedName>
</protein>
<dbReference type="RefSeq" id="XP_001800296.1">
    <property type="nucleotide sequence ID" value="XM_001800244.1"/>
</dbReference>
<gene>
    <name evidence="1" type="ORF">SNOG_10012</name>
</gene>
<name>Q0UE02_PHANO</name>
<dbReference type="AlphaFoldDB" id="Q0UE02"/>
<dbReference type="VEuPathDB" id="FungiDB:JI435_441680"/>
<dbReference type="HOGENOM" id="CLU_1579082_0_0_1"/>
<evidence type="ECO:0000313" key="1">
    <source>
        <dbReference type="EMBL" id="EAT82347.1"/>
    </source>
</evidence>
<dbReference type="KEGG" id="pno:SNOG_10012"/>